<comment type="caution">
    <text evidence="3">The sequence shown here is derived from an EMBL/GenBank/DDBJ whole genome shotgun (WGS) entry which is preliminary data.</text>
</comment>
<keyword evidence="3" id="KW-0540">Nuclease</keyword>
<keyword evidence="3" id="KW-0255">Endonuclease</keyword>
<dbReference type="EMBL" id="JACIEV010000008">
    <property type="protein sequence ID" value="MBB4154906.1"/>
    <property type="molecule type" value="Genomic_DNA"/>
</dbReference>
<dbReference type="PANTHER" id="PTHR38590:SF1">
    <property type="entry name" value="BLL0828 PROTEIN"/>
    <property type="match status" value="1"/>
</dbReference>
<dbReference type="Pfam" id="PF04480">
    <property type="entry name" value="DUF559"/>
    <property type="match status" value="1"/>
</dbReference>
<dbReference type="Proteomes" id="UP000529795">
    <property type="component" value="Unassembled WGS sequence"/>
</dbReference>
<keyword evidence="3" id="KW-0378">Hydrolase</keyword>
<accession>A0A840FFC3</accession>
<gene>
    <name evidence="3" type="ORF">GGQ80_002822</name>
</gene>
<dbReference type="PANTHER" id="PTHR38590">
    <property type="entry name" value="BLL0828 PROTEIN"/>
    <property type="match status" value="1"/>
</dbReference>
<feature type="region of interest" description="Disordered" evidence="1">
    <location>
        <begin position="120"/>
        <end position="142"/>
    </location>
</feature>
<dbReference type="GO" id="GO:0004519">
    <property type="term" value="F:endonuclease activity"/>
    <property type="evidence" value="ECO:0007669"/>
    <property type="project" value="UniProtKB-KW"/>
</dbReference>
<proteinExistence type="predicted"/>
<evidence type="ECO:0000313" key="4">
    <source>
        <dbReference type="Proteomes" id="UP000529795"/>
    </source>
</evidence>
<dbReference type="InterPro" id="IPR011335">
    <property type="entry name" value="Restrct_endonuc-II-like"/>
</dbReference>
<organism evidence="3 4">
    <name type="scientific">Sphingomonas jinjuensis</name>
    <dbReference type="NCBI Taxonomy" id="535907"/>
    <lineage>
        <taxon>Bacteria</taxon>
        <taxon>Pseudomonadati</taxon>
        <taxon>Pseudomonadota</taxon>
        <taxon>Alphaproteobacteria</taxon>
        <taxon>Sphingomonadales</taxon>
        <taxon>Sphingomonadaceae</taxon>
        <taxon>Sphingomonas</taxon>
    </lineage>
</organism>
<dbReference type="InterPro" id="IPR047216">
    <property type="entry name" value="Endonuclease_DUF559_bact"/>
</dbReference>
<evidence type="ECO:0000313" key="3">
    <source>
        <dbReference type="EMBL" id="MBB4154906.1"/>
    </source>
</evidence>
<keyword evidence="4" id="KW-1185">Reference proteome</keyword>
<evidence type="ECO:0000256" key="1">
    <source>
        <dbReference type="SAM" id="MobiDB-lite"/>
    </source>
</evidence>
<evidence type="ECO:0000259" key="2">
    <source>
        <dbReference type="Pfam" id="PF04480"/>
    </source>
</evidence>
<dbReference type="InterPro" id="IPR007569">
    <property type="entry name" value="DUF559"/>
</dbReference>
<reference evidence="3 4" key="1">
    <citation type="submission" date="2020-08" db="EMBL/GenBank/DDBJ databases">
        <title>Genomic Encyclopedia of Type Strains, Phase IV (KMG-IV): sequencing the most valuable type-strain genomes for metagenomic binning, comparative biology and taxonomic classification.</title>
        <authorList>
            <person name="Goeker M."/>
        </authorList>
    </citation>
    <scope>NUCLEOTIDE SEQUENCE [LARGE SCALE GENOMIC DNA]</scope>
    <source>
        <strain evidence="3 4">YC6723</strain>
    </source>
</reference>
<dbReference type="SUPFAM" id="SSF52980">
    <property type="entry name" value="Restriction endonuclease-like"/>
    <property type="match status" value="1"/>
</dbReference>
<name>A0A840FFC3_9SPHN</name>
<feature type="compositionally biased region" description="Low complexity" evidence="1">
    <location>
        <begin position="120"/>
        <end position="130"/>
    </location>
</feature>
<dbReference type="CDD" id="cd01038">
    <property type="entry name" value="Endonuclease_DUF559"/>
    <property type="match status" value="1"/>
</dbReference>
<protein>
    <submittedName>
        <fullName evidence="3">Very-short-patch-repair endonuclease</fullName>
    </submittedName>
</protein>
<dbReference type="AlphaFoldDB" id="A0A840FFC3"/>
<feature type="domain" description="DUF559" evidence="2">
    <location>
        <begin position="14"/>
        <end position="119"/>
    </location>
</feature>
<dbReference type="RefSeq" id="WP_183985875.1">
    <property type="nucleotide sequence ID" value="NZ_JACIEV010000008.1"/>
</dbReference>
<dbReference type="Gene3D" id="3.40.960.10">
    <property type="entry name" value="VSR Endonuclease"/>
    <property type="match status" value="1"/>
</dbReference>
<sequence>MTEKRFRQDDGSIERARRLRRESTPAEAHFWSIVRNRGIAGCKFRRQQRFGPYVADFACHHAKLIVEIDGDTHSLPDGEAHDARRTAYIIQEGYRVMRFTNAEVIGNLDGVASALAAALAPSPSHSTAPSGPLPLPRRGEEA</sequence>